<evidence type="ECO:0000313" key="2">
    <source>
        <dbReference type="EMBL" id="PDW03618.1"/>
    </source>
</evidence>
<sequence>SAGATEDARTRGCEDARSGASAGATVRPVRIGASVAATARPARNGANAVATARPVRIGASVAVTESARTRGREDARNGVSVGATRSVGNGVLKTHGHADVKRTQGGGITNQQLPAAIRQKCGRRVITLPSRRRTKSDRSSPPTPPNLSQSQAQRHQLPVVQ</sequence>
<evidence type="ECO:0000256" key="1">
    <source>
        <dbReference type="SAM" id="MobiDB-lite"/>
    </source>
</evidence>
<dbReference type="AlphaFoldDB" id="A0A2A6RL77"/>
<feature type="region of interest" description="Disordered" evidence="1">
    <location>
        <begin position="1"/>
        <end position="24"/>
    </location>
</feature>
<evidence type="ECO:0000313" key="3">
    <source>
        <dbReference type="Proteomes" id="UP000220527"/>
    </source>
</evidence>
<comment type="caution">
    <text evidence="2">The sequence shown here is derived from an EMBL/GenBank/DDBJ whole genome shotgun (WGS) entry which is preliminary data.</text>
</comment>
<name>A0A2A6RL77_9CHLR</name>
<proteinExistence type="predicted"/>
<protein>
    <submittedName>
        <fullName evidence="2">Uncharacterized protein</fullName>
    </submittedName>
</protein>
<dbReference type="EMBL" id="NQWI01000026">
    <property type="protein sequence ID" value="PDW03618.1"/>
    <property type="molecule type" value="Genomic_DNA"/>
</dbReference>
<accession>A0A2A6RL77</accession>
<feature type="region of interest" description="Disordered" evidence="1">
    <location>
        <begin position="61"/>
        <end position="161"/>
    </location>
</feature>
<keyword evidence="3" id="KW-1185">Reference proteome</keyword>
<feature type="non-terminal residue" evidence="2">
    <location>
        <position position="1"/>
    </location>
</feature>
<gene>
    <name evidence="2" type="ORF">CJ255_08090</name>
</gene>
<feature type="compositionally biased region" description="Basic and acidic residues" evidence="1">
    <location>
        <begin position="67"/>
        <end position="76"/>
    </location>
</feature>
<reference evidence="3" key="1">
    <citation type="submission" date="2017-08" db="EMBL/GenBank/DDBJ databases">
        <authorList>
            <person name="Grouzdev D.S."/>
            <person name="Gaisin V.A."/>
            <person name="Rysina M.S."/>
            <person name="Gorlenko V.M."/>
        </authorList>
    </citation>
    <scope>NUCLEOTIDE SEQUENCE [LARGE SCALE GENOMIC DNA]</scope>
    <source>
        <strain evidence="3">Kir15-3F</strain>
    </source>
</reference>
<organism evidence="2 3">
    <name type="scientific">Candidatus Viridilinea mediisalina</name>
    <dbReference type="NCBI Taxonomy" id="2024553"/>
    <lineage>
        <taxon>Bacteria</taxon>
        <taxon>Bacillati</taxon>
        <taxon>Chloroflexota</taxon>
        <taxon>Chloroflexia</taxon>
        <taxon>Chloroflexales</taxon>
        <taxon>Chloroflexineae</taxon>
        <taxon>Oscillochloridaceae</taxon>
        <taxon>Candidatus Viridilinea</taxon>
    </lineage>
</organism>
<dbReference type="Proteomes" id="UP000220527">
    <property type="component" value="Unassembled WGS sequence"/>
</dbReference>
<feature type="compositionally biased region" description="Basic and acidic residues" evidence="1">
    <location>
        <begin position="1"/>
        <end position="17"/>
    </location>
</feature>